<dbReference type="GO" id="GO:0042777">
    <property type="term" value="P:proton motive force-driven plasma membrane ATP synthesis"/>
    <property type="evidence" value="ECO:0007669"/>
    <property type="project" value="UniProtKB-UniRule"/>
</dbReference>
<dbReference type="PRINTS" id="PR00126">
    <property type="entry name" value="ATPASEGAMMA"/>
</dbReference>
<dbReference type="PANTHER" id="PTHR11693">
    <property type="entry name" value="ATP SYNTHASE GAMMA CHAIN"/>
    <property type="match status" value="1"/>
</dbReference>
<dbReference type="STRING" id="369401.SAMN05428642_101720"/>
<comment type="similarity">
    <text evidence="3 10">Belongs to the ATPase gamma chain family.</text>
</comment>
<evidence type="ECO:0000256" key="2">
    <source>
        <dbReference type="ARBA" id="ARBA00004170"/>
    </source>
</evidence>
<evidence type="ECO:0000256" key="4">
    <source>
        <dbReference type="ARBA" id="ARBA00022448"/>
    </source>
</evidence>
<keyword evidence="8 10" id="KW-0139">CF(1)</keyword>
<dbReference type="EMBL" id="FPKV01000001">
    <property type="protein sequence ID" value="SFZ90063.1"/>
    <property type="molecule type" value="Genomic_DNA"/>
</dbReference>
<name>A0A1K2ICD6_9FLAO</name>
<dbReference type="FunFam" id="1.10.287.80:FF:000019">
    <property type="entry name" value="ATP synthase gamma chain"/>
    <property type="match status" value="1"/>
</dbReference>
<dbReference type="InterPro" id="IPR023632">
    <property type="entry name" value="ATP_synth_F1_gsu_CS"/>
</dbReference>
<dbReference type="HAMAP" id="MF_00815">
    <property type="entry name" value="ATP_synth_gamma_bact"/>
    <property type="match status" value="1"/>
</dbReference>
<evidence type="ECO:0000313" key="12">
    <source>
        <dbReference type="Proteomes" id="UP000182544"/>
    </source>
</evidence>
<evidence type="ECO:0000256" key="1">
    <source>
        <dbReference type="ARBA" id="ARBA00003456"/>
    </source>
</evidence>
<gene>
    <name evidence="10" type="primary">atpG</name>
    <name evidence="11" type="ORF">SAMN05428642_101720</name>
</gene>
<comment type="subunit">
    <text evidence="10">F-type ATPases have 2 components, CF(1) - the catalytic core - and CF(0) - the membrane proton channel. CF(1) has five subunits: alpha(3), beta(3), gamma(1), delta(1), epsilon(1). CF(0) has three main subunits: a, b and c.</text>
</comment>
<dbReference type="AlphaFoldDB" id="A0A1K2ICD6"/>
<sequence>MANLKEIRNRISSVSSTMQITSAMKMVSAAKLKKAQDAITAMRPYADKLTELLQSLSATLDEDSGSKFSTQREVKKVLIVVITSNRGLAGAFNSNIIKEVNNLTSKRYANQEVSYFAIGKKGNDAFKKTNKVIANKSEVFDDLTFDNVSEIAELLMDKFVAGDFDKIEIIYNKFKNAATQLVTTEQFLPIVPVEGAVNNNADYIFEPSKIEIVEQLIPKSLKTQLYKGIRDSFASEHGARMTAMHKATDNATELRDQLKLTYNKARQASITNEILEIVGGAEALNN</sequence>
<dbReference type="SUPFAM" id="SSF52943">
    <property type="entry name" value="ATP synthase (F1-ATPase), gamma subunit"/>
    <property type="match status" value="1"/>
</dbReference>
<keyword evidence="7 10" id="KW-0472">Membrane</keyword>
<organism evidence="11 12">
    <name type="scientific">Flaviramulus basaltis</name>
    <dbReference type="NCBI Taxonomy" id="369401"/>
    <lineage>
        <taxon>Bacteria</taxon>
        <taxon>Pseudomonadati</taxon>
        <taxon>Bacteroidota</taxon>
        <taxon>Flavobacteriia</taxon>
        <taxon>Flavobacteriales</taxon>
        <taxon>Flavobacteriaceae</taxon>
        <taxon>Flaviramulus</taxon>
    </lineage>
</organism>
<dbReference type="PANTHER" id="PTHR11693:SF22">
    <property type="entry name" value="ATP SYNTHASE SUBUNIT GAMMA, MITOCHONDRIAL"/>
    <property type="match status" value="1"/>
</dbReference>
<keyword evidence="9 10" id="KW-0066">ATP synthesis</keyword>
<dbReference type="InterPro" id="IPR000131">
    <property type="entry name" value="ATP_synth_F1_gsu"/>
</dbReference>
<keyword evidence="6 10" id="KW-0406">Ion transport</keyword>
<dbReference type="GO" id="GO:0005524">
    <property type="term" value="F:ATP binding"/>
    <property type="evidence" value="ECO:0007669"/>
    <property type="project" value="UniProtKB-UniRule"/>
</dbReference>
<evidence type="ECO:0000256" key="6">
    <source>
        <dbReference type="ARBA" id="ARBA00023065"/>
    </source>
</evidence>
<dbReference type="Proteomes" id="UP000182544">
    <property type="component" value="Unassembled WGS sequence"/>
</dbReference>
<keyword evidence="10" id="KW-1003">Cell membrane</keyword>
<evidence type="ECO:0000256" key="7">
    <source>
        <dbReference type="ARBA" id="ARBA00023136"/>
    </source>
</evidence>
<dbReference type="GO" id="GO:0045259">
    <property type="term" value="C:proton-transporting ATP synthase complex"/>
    <property type="evidence" value="ECO:0007669"/>
    <property type="project" value="UniProtKB-KW"/>
</dbReference>
<dbReference type="GO" id="GO:0046933">
    <property type="term" value="F:proton-transporting ATP synthase activity, rotational mechanism"/>
    <property type="evidence" value="ECO:0007669"/>
    <property type="project" value="UniProtKB-UniRule"/>
</dbReference>
<keyword evidence="5 10" id="KW-0375">Hydrogen ion transport</keyword>
<proteinExistence type="inferred from homology"/>
<dbReference type="InterPro" id="IPR035968">
    <property type="entry name" value="ATP_synth_F1_ATPase_gsu"/>
</dbReference>
<evidence type="ECO:0000256" key="9">
    <source>
        <dbReference type="ARBA" id="ARBA00023310"/>
    </source>
</evidence>
<accession>A0A1K2ICD6</accession>
<evidence type="ECO:0000256" key="3">
    <source>
        <dbReference type="ARBA" id="ARBA00007681"/>
    </source>
</evidence>
<reference evidence="11 12" key="1">
    <citation type="submission" date="2016-10" db="EMBL/GenBank/DDBJ databases">
        <authorList>
            <person name="de Groot N.N."/>
        </authorList>
    </citation>
    <scope>NUCLEOTIDE SEQUENCE [LARGE SCALE GENOMIC DNA]</scope>
    <source>
        <strain evidence="11 12">DSM 18180</strain>
    </source>
</reference>
<comment type="function">
    <text evidence="1 10">Produces ATP from ADP in the presence of a proton gradient across the membrane. The gamma chain is believed to be important in regulating ATPase activity and the flow of protons through the CF(0) complex.</text>
</comment>
<dbReference type="NCBIfam" id="TIGR01146">
    <property type="entry name" value="ATPsyn_F1gamma"/>
    <property type="match status" value="1"/>
</dbReference>
<dbReference type="PROSITE" id="PS00153">
    <property type="entry name" value="ATPASE_GAMMA"/>
    <property type="match status" value="1"/>
</dbReference>
<evidence type="ECO:0000256" key="10">
    <source>
        <dbReference type="HAMAP-Rule" id="MF_00815"/>
    </source>
</evidence>
<dbReference type="RefSeq" id="WP_072400362.1">
    <property type="nucleotide sequence ID" value="NZ_FPKV01000001.1"/>
</dbReference>
<keyword evidence="4 10" id="KW-0813">Transport</keyword>
<evidence type="ECO:0000313" key="11">
    <source>
        <dbReference type="EMBL" id="SFZ90063.1"/>
    </source>
</evidence>
<dbReference type="Gene3D" id="1.10.287.80">
    <property type="entry name" value="ATP synthase, gamma subunit, helix hairpin domain"/>
    <property type="match status" value="1"/>
</dbReference>
<dbReference type="Pfam" id="PF00231">
    <property type="entry name" value="ATP-synt"/>
    <property type="match status" value="1"/>
</dbReference>
<dbReference type="CDD" id="cd12151">
    <property type="entry name" value="F1-ATPase_gamma"/>
    <property type="match status" value="1"/>
</dbReference>
<comment type="subcellular location">
    <subcellularLocation>
        <location evidence="10">Cell membrane</location>
        <topology evidence="10">Peripheral membrane protein</topology>
    </subcellularLocation>
    <subcellularLocation>
        <location evidence="2">Membrane</location>
        <topology evidence="2">Peripheral membrane protein</topology>
    </subcellularLocation>
</comment>
<evidence type="ECO:0000256" key="5">
    <source>
        <dbReference type="ARBA" id="ARBA00022781"/>
    </source>
</evidence>
<dbReference type="Gene3D" id="3.40.1380.10">
    <property type="match status" value="1"/>
</dbReference>
<protein>
    <recommendedName>
        <fullName evidence="10">ATP synthase gamma chain</fullName>
    </recommendedName>
    <alternativeName>
        <fullName evidence="10">ATP synthase F1 sector gamma subunit</fullName>
    </alternativeName>
    <alternativeName>
        <fullName evidence="10">F-ATPase gamma subunit</fullName>
    </alternativeName>
</protein>
<dbReference type="GO" id="GO:0005886">
    <property type="term" value="C:plasma membrane"/>
    <property type="evidence" value="ECO:0007669"/>
    <property type="project" value="UniProtKB-SubCell"/>
</dbReference>
<dbReference type="OrthoDB" id="9812769at2"/>
<keyword evidence="12" id="KW-1185">Reference proteome</keyword>
<evidence type="ECO:0000256" key="8">
    <source>
        <dbReference type="ARBA" id="ARBA00023196"/>
    </source>
</evidence>